<proteinExistence type="predicted"/>
<dbReference type="Proteomes" id="UP001383192">
    <property type="component" value="Unassembled WGS sequence"/>
</dbReference>
<feature type="region of interest" description="Disordered" evidence="1">
    <location>
        <begin position="32"/>
        <end position="60"/>
    </location>
</feature>
<feature type="region of interest" description="Disordered" evidence="1">
    <location>
        <begin position="1"/>
        <end position="20"/>
    </location>
</feature>
<feature type="compositionally biased region" description="Basic and acidic residues" evidence="1">
    <location>
        <begin position="1"/>
        <end position="11"/>
    </location>
</feature>
<reference evidence="2 3" key="1">
    <citation type="submission" date="2024-01" db="EMBL/GenBank/DDBJ databases">
        <title>A draft genome for a cacao thread blight-causing isolate of Paramarasmius palmivorus.</title>
        <authorList>
            <person name="Baruah I.K."/>
            <person name="Bukari Y."/>
            <person name="Amoako-Attah I."/>
            <person name="Meinhardt L.W."/>
            <person name="Bailey B.A."/>
            <person name="Cohen S.P."/>
        </authorList>
    </citation>
    <scope>NUCLEOTIDE SEQUENCE [LARGE SCALE GENOMIC DNA]</scope>
    <source>
        <strain evidence="2 3">GH-12</strain>
    </source>
</reference>
<feature type="region of interest" description="Disordered" evidence="1">
    <location>
        <begin position="106"/>
        <end position="139"/>
    </location>
</feature>
<sequence length="139" mass="15608">MEHAEDRHEQIEDTSDEDTDSYISLSTLLGYFDDQSGEDTDDESIHSDVSESAHANSAQNMVHTLKSFMKERSEAHERIAEGVREFMGEVADIHGRWSEAMEEITDSLGSKRKRADALGRAGMDTEDEDAEKALGRQRS</sequence>
<gene>
    <name evidence="2" type="ORF">VNI00_015194</name>
</gene>
<dbReference type="EMBL" id="JAYKXP010000095">
    <property type="protein sequence ID" value="KAK7027450.1"/>
    <property type="molecule type" value="Genomic_DNA"/>
</dbReference>
<evidence type="ECO:0000313" key="2">
    <source>
        <dbReference type="EMBL" id="KAK7027450.1"/>
    </source>
</evidence>
<comment type="caution">
    <text evidence="2">The sequence shown here is derived from an EMBL/GenBank/DDBJ whole genome shotgun (WGS) entry which is preliminary data.</text>
</comment>
<accession>A0AAW0BN70</accession>
<evidence type="ECO:0000313" key="3">
    <source>
        <dbReference type="Proteomes" id="UP001383192"/>
    </source>
</evidence>
<keyword evidence="3" id="KW-1185">Reference proteome</keyword>
<organism evidence="2 3">
    <name type="scientific">Paramarasmius palmivorus</name>
    <dbReference type="NCBI Taxonomy" id="297713"/>
    <lineage>
        <taxon>Eukaryota</taxon>
        <taxon>Fungi</taxon>
        <taxon>Dikarya</taxon>
        <taxon>Basidiomycota</taxon>
        <taxon>Agaricomycotina</taxon>
        <taxon>Agaricomycetes</taxon>
        <taxon>Agaricomycetidae</taxon>
        <taxon>Agaricales</taxon>
        <taxon>Marasmiineae</taxon>
        <taxon>Marasmiaceae</taxon>
        <taxon>Paramarasmius</taxon>
    </lineage>
</organism>
<evidence type="ECO:0000256" key="1">
    <source>
        <dbReference type="SAM" id="MobiDB-lite"/>
    </source>
</evidence>
<name>A0AAW0BN70_9AGAR</name>
<protein>
    <submittedName>
        <fullName evidence="2">Uncharacterized protein</fullName>
    </submittedName>
</protein>
<dbReference type="AlphaFoldDB" id="A0AAW0BN70"/>